<evidence type="ECO:0000313" key="1">
    <source>
        <dbReference type="EMBL" id="KAI4350952.1"/>
    </source>
</evidence>
<protein>
    <submittedName>
        <fullName evidence="1">Uncharacterized protein</fullName>
    </submittedName>
</protein>
<reference evidence="1 2" key="1">
    <citation type="journal article" date="2022" name="DNA Res.">
        <title>Chromosomal-level genome assembly of the orchid tree Bauhinia variegata (Leguminosae; Cercidoideae) supports the allotetraploid origin hypothesis of Bauhinia.</title>
        <authorList>
            <person name="Zhong Y."/>
            <person name="Chen Y."/>
            <person name="Zheng D."/>
            <person name="Pang J."/>
            <person name="Liu Y."/>
            <person name="Luo S."/>
            <person name="Meng S."/>
            <person name="Qian L."/>
            <person name="Wei D."/>
            <person name="Dai S."/>
            <person name="Zhou R."/>
        </authorList>
    </citation>
    <scope>NUCLEOTIDE SEQUENCE [LARGE SCALE GENOMIC DNA]</scope>
    <source>
        <strain evidence="1">BV-YZ2020</strain>
    </source>
</reference>
<evidence type="ECO:0000313" key="2">
    <source>
        <dbReference type="Proteomes" id="UP000828941"/>
    </source>
</evidence>
<sequence length="408" mass="45324">MVFNSFISPCLCFSASKNDLSVHKDSDIPSSHSQSVSVDSEVPSSHGQSVLVDPPVPSSSGNISRNLKYSESELRKATDNFHSSRILGRGGFGTMYHGILKDGSSVAIKRLHEDKFKSLKLPDEKLESKRLRNFMTEVAVLACLCHENLVKLYGCTSPHTDELLIVQEYVSNKTVSHHLHALMKPGTFSWRTRLNIAVQTANGLAYLHASNVIHRDVKTNNILLDDSFNAKIADFGLSRIVPLALGVTHVTTGAVGTLGYVDPQYYQSCHLSDKSDVYSFGVVLTELITSLPAYTEDDEEPLLSDLAVNKILSRELHEIVDPTLGFESDDWINQTISAVAELAFQCLQPYRHMRPSMAEVLDTLESIRGGSTKTPRTWAPRNNSSLTNVHVVSRLPDDYFDRKHQRTN</sequence>
<keyword evidence="2" id="KW-1185">Reference proteome</keyword>
<gene>
    <name evidence="1" type="ORF">L6164_005354</name>
</gene>
<dbReference type="EMBL" id="CM039428">
    <property type="protein sequence ID" value="KAI4350952.1"/>
    <property type="molecule type" value="Genomic_DNA"/>
</dbReference>
<dbReference type="Proteomes" id="UP000828941">
    <property type="component" value="Chromosome 3"/>
</dbReference>
<comment type="caution">
    <text evidence="1">The sequence shown here is derived from an EMBL/GenBank/DDBJ whole genome shotgun (WGS) entry which is preliminary data.</text>
</comment>
<organism evidence="1 2">
    <name type="scientific">Bauhinia variegata</name>
    <name type="common">Purple orchid tree</name>
    <name type="synonym">Phanera variegata</name>
    <dbReference type="NCBI Taxonomy" id="167791"/>
    <lineage>
        <taxon>Eukaryota</taxon>
        <taxon>Viridiplantae</taxon>
        <taxon>Streptophyta</taxon>
        <taxon>Embryophyta</taxon>
        <taxon>Tracheophyta</taxon>
        <taxon>Spermatophyta</taxon>
        <taxon>Magnoliopsida</taxon>
        <taxon>eudicotyledons</taxon>
        <taxon>Gunneridae</taxon>
        <taxon>Pentapetalae</taxon>
        <taxon>rosids</taxon>
        <taxon>fabids</taxon>
        <taxon>Fabales</taxon>
        <taxon>Fabaceae</taxon>
        <taxon>Cercidoideae</taxon>
        <taxon>Cercideae</taxon>
        <taxon>Bauhiniinae</taxon>
        <taxon>Bauhinia</taxon>
    </lineage>
</organism>
<proteinExistence type="predicted"/>
<accession>A0ACB9PQB4</accession>
<name>A0ACB9PQB4_BAUVA</name>